<proteinExistence type="predicted"/>
<dbReference type="PANTHER" id="PTHR10151:SF120">
    <property type="entry name" value="BIS(5'-ADENOSYL)-TRIPHOSPHATASE"/>
    <property type="match status" value="1"/>
</dbReference>
<dbReference type="EMBL" id="BAABHK010000022">
    <property type="protein sequence ID" value="GAA4638354.1"/>
    <property type="molecule type" value="Genomic_DNA"/>
</dbReference>
<accession>A0ABP8USY2</accession>
<dbReference type="Pfam" id="PF01663">
    <property type="entry name" value="Phosphodiest"/>
    <property type="match status" value="1"/>
</dbReference>
<name>A0ABP8USY2_9ACTN</name>
<protein>
    <submittedName>
        <fullName evidence="1">Alkaline phosphatase family protein</fullName>
    </submittedName>
</protein>
<gene>
    <name evidence="1" type="ORF">GCM10023196_095720</name>
</gene>
<dbReference type="Gene3D" id="3.40.720.10">
    <property type="entry name" value="Alkaline Phosphatase, subunit A"/>
    <property type="match status" value="1"/>
</dbReference>
<dbReference type="PANTHER" id="PTHR10151">
    <property type="entry name" value="ECTONUCLEOTIDE PYROPHOSPHATASE/PHOSPHODIESTERASE"/>
    <property type="match status" value="1"/>
</dbReference>
<dbReference type="InterPro" id="IPR002591">
    <property type="entry name" value="Phosphodiest/P_Trfase"/>
</dbReference>
<dbReference type="Proteomes" id="UP001501442">
    <property type="component" value="Unassembled WGS sequence"/>
</dbReference>
<sequence>MKPLVVVNVVGVTPKLMAHMPNLRRLAAAGFQADLRPVLPAVTCSVQATFLTGRPPRDHGVVGNGWYFRELGEIHLWRQHNALVHGEKLWDLARRDRPGWKVANICWWYAMGAATDLLVTPRPIYHADGRKSPDCYTRPPELHDELTSELGPFPLFTYWGPTAGLTSSKWIVAAARRVLSRHRPDCLLVYVPHLDYDLQRHGPDSPQAIRAAAEVDTVLGPLLDDALAQDAAIIALSEYGITDARRPVDINRALRRAGLLEVHRQAGRELLDPWTSRAFAVADHQIAHVYIRDGADLKRVRDVCAELPGVAEVLDATGKARYGLDHERAGELVLIADPDAWFTYYYWLDDDRAPDFARTVDIHRKPGYDPAELFFDPHDPLVKARAATALARKSLGLRYSMQVVPIDPSCVRGTHGRLPDDPADGPLLVCSDSSRGVDSIKATQVMDLMLKLG</sequence>
<dbReference type="InterPro" id="IPR017850">
    <property type="entry name" value="Alkaline_phosphatase_core_sf"/>
</dbReference>
<dbReference type="CDD" id="cd16018">
    <property type="entry name" value="Enpp"/>
    <property type="match status" value="1"/>
</dbReference>
<organism evidence="1 2">
    <name type="scientific">Actinoallomurus vinaceus</name>
    <dbReference type="NCBI Taxonomy" id="1080074"/>
    <lineage>
        <taxon>Bacteria</taxon>
        <taxon>Bacillati</taxon>
        <taxon>Actinomycetota</taxon>
        <taxon>Actinomycetes</taxon>
        <taxon>Streptosporangiales</taxon>
        <taxon>Thermomonosporaceae</taxon>
        <taxon>Actinoallomurus</taxon>
    </lineage>
</organism>
<reference evidence="2" key="1">
    <citation type="journal article" date="2019" name="Int. J. Syst. Evol. Microbiol.">
        <title>The Global Catalogue of Microorganisms (GCM) 10K type strain sequencing project: providing services to taxonomists for standard genome sequencing and annotation.</title>
        <authorList>
            <consortium name="The Broad Institute Genomics Platform"/>
            <consortium name="The Broad Institute Genome Sequencing Center for Infectious Disease"/>
            <person name="Wu L."/>
            <person name="Ma J."/>
        </authorList>
    </citation>
    <scope>NUCLEOTIDE SEQUENCE [LARGE SCALE GENOMIC DNA]</scope>
    <source>
        <strain evidence="2">JCM 17939</strain>
    </source>
</reference>
<keyword evidence="2" id="KW-1185">Reference proteome</keyword>
<comment type="caution">
    <text evidence="1">The sequence shown here is derived from an EMBL/GenBank/DDBJ whole genome shotgun (WGS) entry which is preliminary data.</text>
</comment>
<dbReference type="SUPFAM" id="SSF53649">
    <property type="entry name" value="Alkaline phosphatase-like"/>
    <property type="match status" value="1"/>
</dbReference>
<dbReference type="RefSeq" id="WP_345441733.1">
    <property type="nucleotide sequence ID" value="NZ_BAABHK010000022.1"/>
</dbReference>
<evidence type="ECO:0000313" key="2">
    <source>
        <dbReference type="Proteomes" id="UP001501442"/>
    </source>
</evidence>
<evidence type="ECO:0000313" key="1">
    <source>
        <dbReference type="EMBL" id="GAA4638354.1"/>
    </source>
</evidence>